<organism evidence="1 2">
    <name type="scientific">Eumeta variegata</name>
    <name type="common">Bagworm moth</name>
    <name type="synonym">Eumeta japonica</name>
    <dbReference type="NCBI Taxonomy" id="151549"/>
    <lineage>
        <taxon>Eukaryota</taxon>
        <taxon>Metazoa</taxon>
        <taxon>Ecdysozoa</taxon>
        <taxon>Arthropoda</taxon>
        <taxon>Hexapoda</taxon>
        <taxon>Insecta</taxon>
        <taxon>Pterygota</taxon>
        <taxon>Neoptera</taxon>
        <taxon>Endopterygota</taxon>
        <taxon>Lepidoptera</taxon>
        <taxon>Glossata</taxon>
        <taxon>Ditrysia</taxon>
        <taxon>Tineoidea</taxon>
        <taxon>Psychidae</taxon>
        <taxon>Oiketicinae</taxon>
        <taxon>Eumeta</taxon>
    </lineage>
</organism>
<sequence length="176" mass="20233">MKPEFGDIRTNDENAIARIGFYYTTFDGQRDMHTDVFYVTMSNMSASFGECARKKQFKDVYVTNVVTVCGRQAKPSLTWLKGYWLKLLRKVTLDGMTEISKDMTDASRLATSITRLRKWLNNRFALRGYTVIEVLEKRADYSNVSTDGSRACDDVAMRQCLVDIFEGYCYCLISQV</sequence>
<proteinExistence type="predicted"/>
<comment type="caution">
    <text evidence="1">The sequence shown here is derived from an EMBL/GenBank/DDBJ whole genome shotgun (WGS) entry which is preliminary data.</text>
</comment>
<gene>
    <name evidence="1" type="ORF">EVAR_53303_1</name>
</gene>
<dbReference type="Proteomes" id="UP000299102">
    <property type="component" value="Unassembled WGS sequence"/>
</dbReference>
<protein>
    <submittedName>
        <fullName evidence="1">Uncharacterized protein</fullName>
    </submittedName>
</protein>
<dbReference type="AlphaFoldDB" id="A0A4C1X7X5"/>
<keyword evidence="2" id="KW-1185">Reference proteome</keyword>
<evidence type="ECO:0000313" key="1">
    <source>
        <dbReference type="EMBL" id="GBP59150.1"/>
    </source>
</evidence>
<evidence type="ECO:0000313" key="2">
    <source>
        <dbReference type="Proteomes" id="UP000299102"/>
    </source>
</evidence>
<accession>A0A4C1X7X5</accession>
<name>A0A4C1X7X5_EUMVA</name>
<dbReference type="EMBL" id="BGZK01000754">
    <property type="protein sequence ID" value="GBP59150.1"/>
    <property type="molecule type" value="Genomic_DNA"/>
</dbReference>
<reference evidence="1 2" key="1">
    <citation type="journal article" date="2019" name="Commun. Biol.">
        <title>The bagworm genome reveals a unique fibroin gene that provides high tensile strength.</title>
        <authorList>
            <person name="Kono N."/>
            <person name="Nakamura H."/>
            <person name="Ohtoshi R."/>
            <person name="Tomita M."/>
            <person name="Numata K."/>
            <person name="Arakawa K."/>
        </authorList>
    </citation>
    <scope>NUCLEOTIDE SEQUENCE [LARGE SCALE GENOMIC DNA]</scope>
</reference>